<accession>A0A1A6H0J1</accession>
<dbReference type="AlphaFoldDB" id="A0A1A6H0J1"/>
<feature type="non-terminal residue" evidence="2">
    <location>
        <position position="1"/>
    </location>
</feature>
<dbReference type="EMBL" id="LZPO01055191">
    <property type="protein sequence ID" value="OBS72108.1"/>
    <property type="molecule type" value="Genomic_DNA"/>
</dbReference>
<comment type="caution">
    <text evidence="2">The sequence shown here is derived from an EMBL/GenBank/DDBJ whole genome shotgun (WGS) entry which is preliminary data.</text>
</comment>
<feature type="region of interest" description="Disordered" evidence="1">
    <location>
        <begin position="157"/>
        <end position="211"/>
    </location>
</feature>
<evidence type="ECO:0000313" key="2">
    <source>
        <dbReference type="EMBL" id="OBS72108.1"/>
    </source>
</evidence>
<sequence>ELGNSHPVVPLYARGPTLKPKGNFSATARIESLIYWLPRVLDKMKAPVEGQGSLLQGQGSLLQGHDCLLQDQGSFCRSGARSCPQGSLLQVQGSLLEGQGSATFSPPPTCFLSAPESYSMCFTSKYFHFHHQTGCNEFMMCKAVGLRNCMEDWGKDQRKTTLSDTSSQTPKPRKMDNSKAAEDNPPSQDTLATSEAPFPTPKNSDTHQGAT</sequence>
<feature type="compositionally biased region" description="Polar residues" evidence="1">
    <location>
        <begin position="201"/>
        <end position="211"/>
    </location>
</feature>
<name>A0A1A6H0J1_NEOLE</name>
<proteinExistence type="predicted"/>
<evidence type="ECO:0000256" key="1">
    <source>
        <dbReference type="SAM" id="MobiDB-lite"/>
    </source>
</evidence>
<feature type="non-terminal residue" evidence="2">
    <location>
        <position position="211"/>
    </location>
</feature>
<dbReference type="Proteomes" id="UP000092124">
    <property type="component" value="Unassembled WGS sequence"/>
</dbReference>
<organism evidence="2 3">
    <name type="scientific">Neotoma lepida</name>
    <name type="common">Desert woodrat</name>
    <dbReference type="NCBI Taxonomy" id="56216"/>
    <lineage>
        <taxon>Eukaryota</taxon>
        <taxon>Metazoa</taxon>
        <taxon>Chordata</taxon>
        <taxon>Craniata</taxon>
        <taxon>Vertebrata</taxon>
        <taxon>Euteleostomi</taxon>
        <taxon>Mammalia</taxon>
        <taxon>Eutheria</taxon>
        <taxon>Euarchontoglires</taxon>
        <taxon>Glires</taxon>
        <taxon>Rodentia</taxon>
        <taxon>Myomorpha</taxon>
        <taxon>Muroidea</taxon>
        <taxon>Cricetidae</taxon>
        <taxon>Neotominae</taxon>
        <taxon>Neotoma</taxon>
    </lineage>
</organism>
<feature type="compositionally biased region" description="Basic and acidic residues" evidence="1">
    <location>
        <begin position="173"/>
        <end position="182"/>
    </location>
</feature>
<gene>
    <name evidence="2" type="ORF">A6R68_13315</name>
</gene>
<dbReference type="OrthoDB" id="6076852at2759"/>
<keyword evidence="3" id="KW-1185">Reference proteome</keyword>
<evidence type="ECO:0000313" key="3">
    <source>
        <dbReference type="Proteomes" id="UP000092124"/>
    </source>
</evidence>
<reference evidence="2 3" key="1">
    <citation type="submission" date="2016-06" db="EMBL/GenBank/DDBJ databases">
        <title>The Draft Genome Sequence and Annotation of the Desert Woodrat Neotoma lepida.</title>
        <authorList>
            <person name="Campbell M."/>
            <person name="Oakeson K.F."/>
            <person name="Yandell M."/>
            <person name="Halpert J.R."/>
            <person name="Dearing D."/>
        </authorList>
    </citation>
    <scope>NUCLEOTIDE SEQUENCE [LARGE SCALE GENOMIC DNA]</scope>
    <source>
        <strain evidence="2">417</strain>
        <tissue evidence="2">Liver</tissue>
    </source>
</reference>
<protein>
    <submittedName>
        <fullName evidence="2">Uncharacterized protein</fullName>
    </submittedName>
</protein>